<dbReference type="EMBL" id="CADEAL010003915">
    <property type="protein sequence ID" value="CAB1446448.1"/>
    <property type="molecule type" value="Genomic_DNA"/>
</dbReference>
<dbReference type="AlphaFoldDB" id="A0A9N7Z2G5"/>
<keyword evidence="2" id="KW-1185">Reference proteome</keyword>
<protein>
    <submittedName>
        <fullName evidence="1">Uncharacterized protein</fullName>
    </submittedName>
</protein>
<comment type="caution">
    <text evidence="1">The sequence shown here is derived from an EMBL/GenBank/DDBJ whole genome shotgun (WGS) entry which is preliminary data.</text>
</comment>
<organism evidence="1 2">
    <name type="scientific">Pleuronectes platessa</name>
    <name type="common">European plaice</name>
    <dbReference type="NCBI Taxonomy" id="8262"/>
    <lineage>
        <taxon>Eukaryota</taxon>
        <taxon>Metazoa</taxon>
        <taxon>Chordata</taxon>
        <taxon>Craniata</taxon>
        <taxon>Vertebrata</taxon>
        <taxon>Euteleostomi</taxon>
        <taxon>Actinopterygii</taxon>
        <taxon>Neopterygii</taxon>
        <taxon>Teleostei</taxon>
        <taxon>Neoteleostei</taxon>
        <taxon>Acanthomorphata</taxon>
        <taxon>Carangaria</taxon>
        <taxon>Pleuronectiformes</taxon>
        <taxon>Pleuronectoidei</taxon>
        <taxon>Pleuronectidae</taxon>
        <taxon>Pleuronectes</taxon>
    </lineage>
</organism>
<evidence type="ECO:0000313" key="2">
    <source>
        <dbReference type="Proteomes" id="UP001153269"/>
    </source>
</evidence>
<accession>A0A9N7Z2G5</accession>
<proteinExistence type="predicted"/>
<evidence type="ECO:0000313" key="1">
    <source>
        <dbReference type="EMBL" id="CAB1446448.1"/>
    </source>
</evidence>
<gene>
    <name evidence="1" type="ORF">PLEPLA_LOCUS34174</name>
</gene>
<dbReference type="Proteomes" id="UP001153269">
    <property type="component" value="Unassembled WGS sequence"/>
</dbReference>
<reference evidence="1" key="1">
    <citation type="submission" date="2020-03" db="EMBL/GenBank/DDBJ databases">
        <authorList>
            <person name="Weist P."/>
        </authorList>
    </citation>
    <scope>NUCLEOTIDE SEQUENCE</scope>
</reference>
<sequence>MVYRSPLLRTQFQCMNSTLNYRPRSSVPVPLELPRRFGLVLRPGGESGALESLTITMINRVNLAHTGALIKPQDDKEPLESCQRAAGAHTCDIRPHVCPWKSRWIKSG</sequence>
<name>A0A9N7Z2G5_PLEPL</name>